<dbReference type="EMBL" id="JBHLZU010000018">
    <property type="protein sequence ID" value="MFB9906169.1"/>
    <property type="molecule type" value="Genomic_DNA"/>
</dbReference>
<keyword evidence="2" id="KW-1185">Reference proteome</keyword>
<evidence type="ECO:0008006" key="3">
    <source>
        <dbReference type="Google" id="ProtNLM"/>
    </source>
</evidence>
<reference evidence="1 2" key="1">
    <citation type="submission" date="2024-09" db="EMBL/GenBank/DDBJ databases">
        <authorList>
            <person name="Sun Q."/>
            <person name="Mori K."/>
        </authorList>
    </citation>
    <scope>NUCLEOTIDE SEQUENCE [LARGE SCALE GENOMIC DNA]</scope>
    <source>
        <strain evidence="1 2">TBRC 7907</strain>
    </source>
</reference>
<dbReference type="Proteomes" id="UP001589693">
    <property type="component" value="Unassembled WGS sequence"/>
</dbReference>
<dbReference type="RefSeq" id="WP_377854034.1">
    <property type="nucleotide sequence ID" value="NZ_JBHLZU010000018.1"/>
</dbReference>
<protein>
    <recommendedName>
        <fullName evidence="3">SH3 domain-containing protein</fullName>
    </recommendedName>
</protein>
<organism evidence="1 2">
    <name type="scientific">Allokutzneria oryzae</name>
    <dbReference type="NCBI Taxonomy" id="1378989"/>
    <lineage>
        <taxon>Bacteria</taxon>
        <taxon>Bacillati</taxon>
        <taxon>Actinomycetota</taxon>
        <taxon>Actinomycetes</taxon>
        <taxon>Pseudonocardiales</taxon>
        <taxon>Pseudonocardiaceae</taxon>
        <taxon>Allokutzneria</taxon>
    </lineage>
</organism>
<accession>A0ABV6A1M8</accession>
<name>A0ABV6A1M8_9PSEU</name>
<gene>
    <name evidence="1" type="ORF">ACFFQA_19710</name>
</gene>
<proteinExistence type="predicted"/>
<comment type="caution">
    <text evidence="1">The sequence shown here is derived from an EMBL/GenBank/DDBJ whole genome shotgun (WGS) entry which is preliminary data.</text>
</comment>
<sequence>MTIDHHVRLETGFTAVEGLVHRLAPLRIEVLAPQTRACGNARLDAEFSELLFNTRFGRVTREPSSYRLFPEGFDMRRNVSAIALAALAVTLGSAPVALAKTTESARASCTFTHTSKSPGETGRGLRVGATVKGGCKVTAKLEKKTDGWHQVESKSQSPGKDGAVIFNFGCHGRAEYRVKLTMSGDSATASSSPYKEC</sequence>
<evidence type="ECO:0000313" key="2">
    <source>
        <dbReference type="Proteomes" id="UP001589693"/>
    </source>
</evidence>
<evidence type="ECO:0000313" key="1">
    <source>
        <dbReference type="EMBL" id="MFB9906169.1"/>
    </source>
</evidence>